<dbReference type="InterPro" id="IPR001789">
    <property type="entry name" value="Sig_transdc_resp-reg_receiver"/>
</dbReference>
<dbReference type="OrthoDB" id="9767722at2"/>
<dbReference type="Gene3D" id="1.10.10.60">
    <property type="entry name" value="Homeodomain-like"/>
    <property type="match status" value="1"/>
</dbReference>
<evidence type="ECO:0000256" key="2">
    <source>
        <dbReference type="ARBA" id="ARBA00022840"/>
    </source>
</evidence>
<keyword evidence="10" id="KW-1185">Reference proteome</keyword>
<dbReference type="InterPro" id="IPR025662">
    <property type="entry name" value="Sigma_54_int_dom_ATP-bd_1"/>
</dbReference>
<dbReference type="InterPro" id="IPR027417">
    <property type="entry name" value="P-loop_NTPase"/>
</dbReference>
<dbReference type="Pfam" id="PF25601">
    <property type="entry name" value="AAA_lid_14"/>
    <property type="match status" value="1"/>
</dbReference>
<dbReference type="FunFam" id="3.40.50.300:FF:000006">
    <property type="entry name" value="DNA-binding transcriptional regulator NtrC"/>
    <property type="match status" value="1"/>
</dbReference>
<keyword evidence="6" id="KW-0597">Phosphoprotein</keyword>
<feature type="modified residue" description="4-aspartylphosphate" evidence="6">
    <location>
        <position position="54"/>
    </location>
</feature>
<dbReference type="InterPro" id="IPR011006">
    <property type="entry name" value="CheY-like_superfamily"/>
</dbReference>
<dbReference type="InterPro" id="IPR025943">
    <property type="entry name" value="Sigma_54_int_dom_ATP-bd_2"/>
</dbReference>
<dbReference type="Gene3D" id="3.40.50.2300">
    <property type="match status" value="1"/>
</dbReference>
<keyword evidence="3" id="KW-0805">Transcription regulation</keyword>
<dbReference type="InterPro" id="IPR058031">
    <property type="entry name" value="AAA_lid_NorR"/>
</dbReference>
<evidence type="ECO:0000256" key="5">
    <source>
        <dbReference type="ARBA" id="ARBA00023163"/>
    </source>
</evidence>
<dbReference type="InterPro" id="IPR009057">
    <property type="entry name" value="Homeodomain-like_sf"/>
</dbReference>
<keyword evidence="4" id="KW-0238">DNA-binding</keyword>
<dbReference type="InterPro" id="IPR025944">
    <property type="entry name" value="Sigma_54_int_dom_CS"/>
</dbReference>
<dbReference type="PROSITE" id="PS00676">
    <property type="entry name" value="SIGMA54_INTERACT_2"/>
    <property type="match status" value="1"/>
</dbReference>
<sequence length="642" mass="72380">MNDKVLIVEDQFVEAHDLRLMLEKAGYTVCGIARSVPQAVELIEKEKPGLVLLDIFLKGKHTGIDLARQLREEHIAFVYLSANSSQDVLAAAKATQPYGFLVKPFREKDLLVTLEIARYRHENSLESSLRKESMLYKRLDMIRESLVSRDQKLLQTAIALQAFIPFEYFSAVMRLKDGTTIHGKDFLRIGFDEYQQIGLRELATITGLQEPVLNLLHAGMEKTVNAVFYNEEHFGRLAKTPGLHRLVAESFKMASHMVYPVPLSNGDHFYFHFYSRRPDAYNAGHIALFDRLAPALTQVVEHLTHFPSADPAVITPLRPAAHSPGFGDIIGSSHLLLNVFDNITQVAPLDTSILILGESGTGKERIADCIHQLSPRKHKPLIKVNCAALPATLIESELFGHEKGAFTGASDRRIGKFEQAHEGTVFLDEIGEMPVELQAKLLRVLQEKEVERIGSRAPIRINIRIIAATNRNLEKEVAEGRFRLDLYYRLNVFPITIPPLRERKEDIPALVSHFLQYFNRKTGKRITGLSDKALRIMMEYNWPGNIRELEHLVERSILLARGNVIEEVAIPSLQRKGAGAEPTGEERIKTIHENERDHIVSVLKKCNGRIWGMGGAAELLNVPPTTLNSKMKKLGIRKEHIS</sequence>
<dbReference type="CDD" id="cd00009">
    <property type="entry name" value="AAA"/>
    <property type="match status" value="1"/>
</dbReference>
<evidence type="ECO:0000256" key="3">
    <source>
        <dbReference type="ARBA" id="ARBA00023015"/>
    </source>
</evidence>
<dbReference type="Pfam" id="PF00158">
    <property type="entry name" value="Sigma54_activat"/>
    <property type="match status" value="1"/>
</dbReference>
<gene>
    <name evidence="9" type="ORF">EG028_08745</name>
</gene>
<evidence type="ECO:0000256" key="6">
    <source>
        <dbReference type="PROSITE-ProRule" id="PRU00169"/>
    </source>
</evidence>
<dbReference type="PROSITE" id="PS00675">
    <property type="entry name" value="SIGMA54_INTERACT_1"/>
    <property type="match status" value="1"/>
</dbReference>
<keyword evidence="1" id="KW-0547">Nucleotide-binding</keyword>
<dbReference type="Pfam" id="PF00072">
    <property type="entry name" value="Response_reg"/>
    <property type="match status" value="1"/>
</dbReference>
<dbReference type="EMBL" id="RMBX01000004">
    <property type="protein sequence ID" value="RPD41397.1"/>
    <property type="molecule type" value="Genomic_DNA"/>
</dbReference>
<reference evidence="10" key="1">
    <citation type="submission" date="2018-11" db="EMBL/GenBank/DDBJ databases">
        <title>Chitinophaga lutea sp.nov., isolate from arsenic contaminated soil.</title>
        <authorList>
            <person name="Zong Y."/>
        </authorList>
    </citation>
    <scope>NUCLEOTIDE SEQUENCE [LARGE SCALE GENOMIC DNA]</scope>
    <source>
        <strain evidence="10">YLT18</strain>
    </source>
</reference>
<dbReference type="RefSeq" id="WP_120516303.1">
    <property type="nucleotide sequence ID" value="NZ_QXZY01000005.1"/>
</dbReference>
<evidence type="ECO:0000256" key="4">
    <source>
        <dbReference type="ARBA" id="ARBA00023125"/>
    </source>
</evidence>
<dbReference type="SUPFAM" id="SSF52172">
    <property type="entry name" value="CheY-like"/>
    <property type="match status" value="1"/>
</dbReference>
<dbReference type="Gene3D" id="3.40.50.300">
    <property type="entry name" value="P-loop containing nucleotide triphosphate hydrolases"/>
    <property type="match status" value="1"/>
</dbReference>
<protein>
    <submittedName>
        <fullName evidence="9">Response regulator</fullName>
    </submittedName>
</protein>
<dbReference type="PROSITE" id="PS50110">
    <property type="entry name" value="RESPONSE_REGULATORY"/>
    <property type="match status" value="1"/>
</dbReference>
<feature type="domain" description="Response regulatory" evidence="8">
    <location>
        <begin position="4"/>
        <end position="118"/>
    </location>
</feature>
<dbReference type="GO" id="GO:0003677">
    <property type="term" value="F:DNA binding"/>
    <property type="evidence" value="ECO:0007669"/>
    <property type="project" value="UniProtKB-KW"/>
</dbReference>
<organism evidence="9 10">
    <name type="scientific">Chitinophaga barathri</name>
    <dbReference type="NCBI Taxonomy" id="1647451"/>
    <lineage>
        <taxon>Bacteria</taxon>
        <taxon>Pseudomonadati</taxon>
        <taxon>Bacteroidota</taxon>
        <taxon>Chitinophagia</taxon>
        <taxon>Chitinophagales</taxon>
        <taxon>Chitinophagaceae</taxon>
        <taxon>Chitinophaga</taxon>
    </lineage>
</organism>
<dbReference type="Gene3D" id="1.10.8.60">
    <property type="match status" value="1"/>
</dbReference>
<dbReference type="SMART" id="SM00382">
    <property type="entry name" value="AAA"/>
    <property type="match status" value="1"/>
</dbReference>
<dbReference type="PROSITE" id="PS00688">
    <property type="entry name" value="SIGMA54_INTERACT_3"/>
    <property type="match status" value="1"/>
</dbReference>
<dbReference type="PANTHER" id="PTHR32071">
    <property type="entry name" value="TRANSCRIPTIONAL REGULATORY PROTEIN"/>
    <property type="match status" value="1"/>
</dbReference>
<dbReference type="InterPro" id="IPR003593">
    <property type="entry name" value="AAA+_ATPase"/>
</dbReference>
<name>A0A3N4MHZ9_9BACT</name>
<evidence type="ECO:0000313" key="10">
    <source>
        <dbReference type="Proteomes" id="UP000279089"/>
    </source>
</evidence>
<evidence type="ECO:0000259" key="7">
    <source>
        <dbReference type="PROSITE" id="PS50045"/>
    </source>
</evidence>
<keyword evidence="5" id="KW-0804">Transcription</keyword>
<evidence type="ECO:0000259" key="8">
    <source>
        <dbReference type="PROSITE" id="PS50110"/>
    </source>
</evidence>
<dbReference type="GO" id="GO:0005524">
    <property type="term" value="F:ATP binding"/>
    <property type="evidence" value="ECO:0007669"/>
    <property type="project" value="UniProtKB-KW"/>
</dbReference>
<dbReference type="SMART" id="SM00448">
    <property type="entry name" value="REC"/>
    <property type="match status" value="1"/>
</dbReference>
<feature type="domain" description="Sigma-54 factor interaction" evidence="7">
    <location>
        <begin position="329"/>
        <end position="558"/>
    </location>
</feature>
<dbReference type="InterPro" id="IPR002078">
    <property type="entry name" value="Sigma_54_int"/>
</dbReference>
<dbReference type="SUPFAM" id="SSF46689">
    <property type="entry name" value="Homeodomain-like"/>
    <property type="match status" value="1"/>
</dbReference>
<dbReference type="PROSITE" id="PS50045">
    <property type="entry name" value="SIGMA54_INTERACT_4"/>
    <property type="match status" value="1"/>
</dbReference>
<dbReference type="CDD" id="cd17534">
    <property type="entry name" value="REC_DC-like"/>
    <property type="match status" value="1"/>
</dbReference>
<accession>A0A3N4MHZ9</accession>
<dbReference type="GO" id="GO:0000160">
    <property type="term" value="P:phosphorelay signal transduction system"/>
    <property type="evidence" value="ECO:0007669"/>
    <property type="project" value="InterPro"/>
</dbReference>
<comment type="caution">
    <text evidence="9">The sequence shown here is derived from an EMBL/GenBank/DDBJ whole genome shotgun (WGS) entry which is preliminary data.</text>
</comment>
<proteinExistence type="predicted"/>
<keyword evidence="2" id="KW-0067">ATP-binding</keyword>
<dbReference type="AlphaFoldDB" id="A0A3N4MHZ9"/>
<dbReference type="GO" id="GO:0006355">
    <property type="term" value="P:regulation of DNA-templated transcription"/>
    <property type="evidence" value="ECO:0007669"/>
    <property type="project" value="InterPro"/>
</dbReference>
<dbReference type="PANTHER" id="PTHR32071:SF117">
    <property type="entry name" value="PTS-DEPENDENT DIHYDROXYACETONE KINASE OPERON REGULATORY PROTEIN-RELATED"/>
    <property type="match status" value="1"/>
</dbReference>
<evidence type="ECO:0000256" key="1">
    <source>
        <dbReference type="ARBA" id="ARBA00022741"/>
    </source>
</evidence>
<evidence type="ECO:0000313" key="9">
    <source>
        <dbReference type="EMBL" id="RPD41397.1"/>
    </source>
</evidence>
<dbReference type="SUPFAM" id="SSF52540">
    <property type="entry name" value="P-loop containing nucleoside triphosphate hydrolases"/>
    <property type="match status" value="1"/>
</dbReference>
<dbReference type="Proteomes" id="UP000279089">
    <property type="component" value="Unassembled WGS sequence"/>
</dbReference>